<evidence type="ECO:0000256" key="5">
    <source>
        <dbReference type="HAMAP-Rule" id="MF_01092"/>
    </source>
</evidence>
<dbReference type="InterPro" id="IPR036268">
    <property type="entry name" value="ZapD_sf"/>
</dbReference>
<comment type="caution">
    <text evidence="6">The sequence shown here is derived from an EMBL/GenBank/DDBJ whole genome shotgun (WGS) entry which is preliminary data.</text>
</comment>
<dbReference type="Gene3D" id="1.10.3900.10">
    <property type="entry name" value="YacF-like"/>
    <property type="match status" value="1"/>
</dbReference>
<dbReference type="STRING" id="265726.KY46_10290"/>
<dbReference type="GO" id="GO:0032153">
    <property type="term" value="C:cell division site"/>
    <property type="evidence" value="ECO:0007669"/>
    <property type="project" value="TreeGrafter"/>
</dbReference>
<comment type="subcellular location">
    <subcellularLocation>
        <location evidence="5">Cytoplasm</location>
    </subcellularLocation>
    <text evidence="5">Localizes to mid-cell in an FtsZ-dependent manner.</text>
</comment>
<dbReference type="HAMAP" id="MF_01092">
    <property type="entry name" value="ZapD"/>
    <property type="match status" value="1"/>
</dbReference>
<dbReference type="EMBL" id="JWYV01000007">
    <property type="protein sequence ID" value="KKC99909.1"/>
    <property type="molecule type" value="Genomic_DNA"/>
</dbReference>
<dbReference type="PANTHER" id="PTHR39455:SF1">
    <property type="entry name" value="CELL DIVISION PROTEIN ZAPD"/>
    <property type="match status" value="1"/>
</dbReference>
<sequence length="254" mass="29616">MQTPRQTTRFEHPLNEKVRIYLRLEYLLLQMNHTSESEDPWQYQLFFRALFDVLDILDQIQVKSELAKDLDKLQSQLKLWLDVDGVDQSAVLSLLDQMASIHHNLITAPRLGQILREDRFLAGIKQRFSLPGGSCCFDLPSLHHWLHLSQDGKQADMAYWFDQLKPMAQAIHLWLRVTRESGHFKPQIARNGFFQHDAENASLLRLQICPSYGVYPMISGHRSRFAIRFMPFDEAQNTTNHPVNEKIEFTLAIC</sequence>
<keyword evidence="3 5" id="KW-0717">Septation</keyword>
<dbReference type="InterPro" id="IPR009777">
    <property type="entry name" value="ZapD"/>
</dbReference>
<keyword evidence="4 5" id="KW-0131">Cell cycle</keyword>
<name>A0A0F5VEI5_9GAMM</name>
<proteinExistence type="inferred from homology"/>
<dbReference type="AlphaFoldDB" id="A0A0F5VEI5"/>
<evidence type="ECO:0000313" key="7">
    <source>
        <dbReference type="Proteomes" id="UP000033633"/>
    </source>
</evidence>
<evidence type="ECO:0000256" key="3">
    <source>
        <dbReference type="ARBA" id="ARBA00023210"/>
    </source>
</evidence>
<gene>
    <name evidence="5" type="primary">zapD</name>
    <name evidence="6" type="ORF">KY46_10290</name>
</gene>
<dbReference type="GO" id="GO:0005737">
    <property type="term" value="C:cytoplasm"/>
    <property type="evidence" value="ECO:0007669"/>
    <property type="project" value="UniProtKB-SubCell"/>
</dbReference>
<keyword evidence="7" id="KW-1185">Reference proteome</keyword>
<dbReference type="NCBIfam" id="NF003656">
    <property type="entry name" value="PRK05287.1-4"/>
    <property type="match status" value="1"/>
</dbReference>
<keyword evidence="2 5" id="KW-0132">Cell division</keyword>
<accession>A0A0F5VEI5</accession>
<evidence type="ECO:0000313" key="6">
    <source>
        <dbReference type="EMBL" id="KKC99909.1"/>
    </source>
</evidence>
<dbReference type="RefSeq" id="WP_046220555.1">
    <property type="nucleotide sequence ID" value="NZ_JWYV01000007.1"/>
</dbReference>
<comment type="subunit">
    <text evidence="5">Interacts with FtsZ.</text>
</comment>
<comment type="similarity">
    <text evidence="5">Belongs to the ZapD family.</text>
</comment>
<dbReference type="Gene3D" id="2.60.440.10">
    <property type="entry name" value="YacF-like domains"/>
    <property type="match status" value="1"/>
</dbReference>
<dbReference type="NCBIfam" id="NF003655">
    <property type="entry name" value="PRK05287.1-3"/>
    <property type="match status" value="1"/>
</dbReference>
<dbReference type="Pfam" id="PF07072">
    <property type="entry name" value="ZapD"/>
    <property type="match status" value="1"/>
</dbReference>
<dbReference type="GO" id="GO:0000917">
    <property type="term" value="P:division septum assembly"/>
    <property type="evidence" value="ECO:0007669"/>
    <property type="project" value="UniProtKB-KW"/>
</dbReference>
<protein>
    <recommendedName>
        <fullName evidence="5">Cell division protein ZapD</fullName>
    </recommendedName>
    <alternativeName>
        <fullName evidence="5">Z ring-associated protein D</fullName>
    </alternativeName>
</protein>
<dbReference type="PANTHER" id="PTHR39455">
    <property type="entry name" value="CELL DIVISION PROTEIN ZAPD"/>
    <property type="match status" value="1"/>
</dbReference>
<dbReference type="PATRIC" id="fig|265726.11.peg.4208"/>
<evidence type="ECO:0000256" key="4">
    <source>
        <dbReference type="ARBA" id="ARBA00023306"/>
    </source>
</evidence>
<dbReference type="SUPFAM" id="SSF160950">
    <property type="entry name" value="YacF-like"/>
    <property type="match status" value="1"/>
</dbReference>
<comment type="function">
    <text evidence="5">Cell division factor that enhances FtsZ-ring assembly. Directly interacts with FtsZ and promotes bundling of FtsZ protofilaments, with a reduction in FtsZ GTPase activity.</text>
</comment>
<dbReference type="Proteomes" id="UP000033633">
    <property type="component" value="Unassembled WGS sequence"/>
</dbReference>
<evidence type="ECO:0000256" key="1">
    <source>
        <dbReference type="ARBA" id="ARBA00022490"/>
    </source>
</evidence>
<reference evidence="6 7" key="1">
    <citation type="submission" date="2014-12" db="EMBL/GenBank/DDBJ databases">
        <title>Mercury Reductase activity and rhizosphere competence traits in the genome of root associated Photobacterium halotolerans MELD1.</title>
        <authorList>
            <person name="Mathew D.C."/>
            <person name="Huang C.-C."/>
        </authorList>
    </citation>
    <scope>NUCLEOTIDE SEQUENCE [LARGE SCALE GENOMIC DNA]</scope>
    <source>
        <strain evidence="6 7">MELD1</strain>
    </source>
</reference>
<evidence type="ECO:0000256" key="2">
    <source>
        <dbReference type="ARBA" id="ARBA00022618"/>
    </source>
</evidence>
<dbReference type="InterPro" id="IPR027462">
    <property type="entry name" value="ZapD_C"/>
</dbReference>
<organism evidence="6 7">
    <name type="scientific">Photobacterium halotolerans</name>
    <dbReference type="NCBI Taxonomy" id="265726"/>
    <lineage>
        <taxon>Bacteria</taxon>
        <taxon>Pseudomonadati</taxon>
        <taxon>Pseudomonadota</taxon>
        <taxon>Gammaproteobacteria</taxon>
        <taxon>Vibrionales</taxon>
        <taxon>Vibrionaceae</taxon>
        <taxon>Photobacterium</taxon>
    </lineage>
</organism>
<keyword evidence="1 5" id="KW-0963">Cytoplasm</keyword>
<dbReference type="GO" id="GO:0043093">
    <property type="term" value="P:FtsZ-dependent cytokinesis"/>
    <property type="evidence" value="ECO:0007669"/>
    <property type="project" value="UniProtKB-UniRule"/>
</dbReference>
<dbReference type="OrthoDB" id="5294622at2"/>